<feature type="compositionally biased region" description="Basic and acidic residues" evidence="2">
    <location>
        <begin position="381"/>
        <end position="392"/>
    </location>
</feature>
<dbReference type="GO" id="GO:0048015">
    <property type="term" value="P:phosphatidylinositol-mediated signaling"/>
    <property type="evidence" value="ECO:0007669"/>
    <property type="project" value="TreeGrafter"/>
</dbReference>
<dbReference type="GO" id="GO:0016042">
    <property type="term" value="P:lipid catabolic process"/>
    <property type="evidence" value="ECO:0007669"/>
    <property type="project" value="UniProtKB-KW"/>
</dbReference>
<dbReference type="EC" id="3.1.4.11" evidence="1"/>
<name>A0A9W9CTK7_9PEZI</name>
<feature type="compositionally biased region" description="Low complexity" evidence="2">
    <location>
        <begin position="247"/>
        <end position="260"/>
    </location>
</feature>
<dbReference type="GO" id="GO:0004435">
    <property type="term" value="F:phosphatidylinositol-4,5-bisphosphate phospholipase C activity"/>
    <property type="evidence" value="ECO:0007669"/>
    <property type="project" value="UniProtKB-EC"/>
</dbReference>
<feature type="compositionally biased region" description="Basic residues" evidence="2">
    <location>
        <begin position="1"/>
        <end position="11"/>
    </location>
</feature>
<keyword evidence="5" id="KW-1185">Reference proteome</keyword>
<sequence length="843" mass="94128">MGCLGARKRAQTHPVMSSRKGGRTGTPASVKIETSGAVIPRIRSPIPPTPASGGPKPSPRFGANSAWKHFFQMVSLGSGPRTHEEELSHQRSKSTGDVKAIDDEATNTAQPAIHLPLLSQSTHGQLEKIFAMLRGRVGDYIMRERLEEFLIETQGGLVRPLEKDIYTLGDFVYIWLHDYSKALRPAGEKDLSKPISNYFISSSHNTYIGLGNQLNGEVSAEAYRTVLSENCRCVEIDVWNGEGWSETGPRTPSRSRSPRPSGRDTTHTHKRQFSNMSTLSTSSIPAAAQSLVDIMDEKWRELTGAKTEGKRSRSRSPRPTKASASMSQLHLTLPIASHSTSSLDNDLLDPNDVGGSQLRHVKSAESLRFRSRKPRSRSRSASREPERKIEPEVTHAHTLTGLGDVGLARRIPLREVCRVIKDSAFKTNKLPIIVSLEVHATGEQQDMMVDIMKEEWGDHLLMDRLPDCDPNERQPRLEELMEKILVKVKRPASQSLSFAKGSSQLTVPMIEDDGSASDDERVFADDIPSQSGEISPGIKKVKTKIGDALGRLAIYTHSEHYKDFSGPAAKSLTHIFSIDEYKILKLHQTKHREMFIHNRQYFMRAYPHSTRVNSTNLDPSLYWRKGVQMVALNWQRSHVDEAMMLNSAMFESEQGWVLKPEGYLSDDITITQAQAGHHRTLKRFRITILAGQFLPFPGAADGASDASTVSSVSTADSTDFRPFVKCELHVETPEERNEKKAIKSGLVQDGQYKLVSKCSETENPDWGVGQVLEFPPNIDNVVEELSFVRLKIEDEGLVKDKLAAWACIRLDRLQQGYRFIDLKDAYGKPSAGKLLVKIEKKVQ</sequence>
<evidence type="ECO:0000313" key="4">
    <source>
        <dbReference type="EMBL" id="KAJ4386458.1"/>
    </source>
</evidence>
<gene>
    <name evidence="4" type="ORF">N0V93_009354</name>
</gene>
<dbReference type="PANTHER" id="PTHR10336">
    <property type="entry name" value="PHOSPHOINOSITIDE-SPECIFIC PHOSPHOLIPASE C FAMILY PROTEIN"/>
    <property type="match status" value="1"/>
</dbReference>
<keyword evidence="1" id="KW-0442">Lipid degradation</keyword>
<dbReference type="InterPro" id="IPR035892">
    <property type="entry name" value="C2_domain_sf"/>
</dbReference>
<dbReference type="InterPro" id="IPR001711">
    <property type="entry name" value="PLipase_C_Pinositol-sp_Y"/>
</dbReference>
<dbReference type="InterPro" id="IPR017946">
    <property type="entry name" value="PLC-like_Pdiesterase_TIM-brl"/>
</dbReference>
<evidence type="ECO:0000256" key="1">
    <source>
        <dbReference type="RuleBase" id="RU361133"/>
    </source>
</evidence>
<dbReference type="SUPFAM" id="SSF51695">
    <property type="entry name" value="PLC-like phosphodiesterases"/>
    <property type="match status" value="1"/>
</dbReference>
<keyword evidence="1" id="KW-0378">Hydrolase</keyword>
<feature type="domain" description="PI-PLC Y-box" evidence="3">
    <location>
        <begin position="549"/>
        <end position="661"/>
    </location>
</feature>
<dbReference type="PROSITE" id="PS50008">
    <property type="entry name" value="PIPLC_Y_DOMAIN"/>
    <property type="match status" value="1"/>
</dbReference>
<dbReference type="AlphaFoldDB" id="A0A9W9CTK7"/>
<organism evidence="4 5">
    <name type="scientific">Gnomoniopsis smithogilvyi</name>
    <dbReference type="NCBI Taxonomy" id="1191159"/>
    <lineage>
        <taxon>Eukaryota</taxon>
        <taxon>Fungi</taxon>
        <taxon>Dikarya</taxon>
        <taxon>Ascomycota</taxon>
        <taxon>Pezizomycotina</taxon>
        <taxon>Sordariomycetes</taxon>
        <taxon>Sordariomycetidae</taxon>
        <taxon>Diaporthales</taxon>
        <taxon>Gnomoniaceae</taxon>
        <taxon>Gnomoniopsis</taxon>
    </lineage>
</organism>
<evidence type="ECO:0000313" key="5">
    <source>
        <dbReference type="Proteomes" id="UP001140453"/>
    </source>
</evidence>
<evidence type="ECO:0000259" key="3">
    <source>
        <dbReference type="PROSITE" id="PS50008"/>
    </source>
</evidence>
<dbReference type="Gene3D" id="2.60.40.150">
    <property type="entry name" value="C2 domain"/>
    <property type="match status" value="1"/>
</dbReference>
<feature type="compositionally biased region" description="Polar residues" evidence="2">
    <location>
        <begin position="273"/>
        <end position="282"/>
    </location>
</feature>
<dbReference type="Proteomes" id="UP001140453">
    <property type="component" value="Unassembled WGS sequence"/>
</dbReference>
<dbReference type="GO" id="GO:0051209">
    <property type="term" value="P:release of sequestered calcium ion into cytosol"/>
    <property type="evidence" value="ECO:0007669"/>
    <property type="project" value="TreeGrafter"/>
</dbReference>
<comment type="caution">
    <text evidence="4">The sequence shown here is derived from an EMBL/GenBank/DDBJ whole genome shotgun (WGS) entry which is preliminary data.</text>
</comment>
<accession>A0A9W9CTK7</accession>
<dbReference type="PANTHER" id="PTHR10336:SF82">
    <property type="entry name" value="PHOSPHOINOSITIDE PHOSPHOLIPASE C"/>
    <property type="match status" value="1"/>
</dbReference>
<feature type="region of interest" description="Disordered" evidence="2">
    <location>
        <begin position="41"/>
        <end position="60"/>
    </location>
</feature>
<dbReference type="Pfam" id="PF00388">
    <property type="entry name" value="PI-PLC-X"/>
    <property type="match status" value="2"/>
</dbReference>
<dbReference type="Pfam" id="PF00387">
    <property type="entry name" value="PI-PLC-Y"/>
    <property type="match status" value="1"/>
</dbReference>
<feature type="region of interest" description="Disordered" evidence="2">
    <location>
        <begin position="302"/>
        <end position="328"/>
    </location>
</feature>
<reference evidence="4" key="1">
    <citation type="submission" date="2022-10" db="EMBL/GenBank/DDBJ databases">
        <title>Tapping the CABI collections for fungal endophytes: first genome assemblies for Collariella, Neodidymelliopsis, Ascochyta clinopodiicola, Didymella pomorum, Didymosphaeria variabile, Neocosmospora piperis and Neocucurbitaria cava.</title>
        <authorList>
            <person name="Hill R."/>
        </authorList>
    </citation>
    <scope>NUCLEOTIDE SEQUENCE</scope>
    <source>
        <strain evidence="4">IMI 355082</strain>
    </source>
</reference>
<feature type="region of interest" description="Disordered" evidence="2">
    <location>
        <begin position="346"/>
        <end position="392"/>
    </location>
</feature>
<dbReference type="EMBL" id="JAPEVB010000006">
    <property type="protein sequence ID" value="KAJ4386458.1"/>
    <property type="molecule type" value="Genomic_DNA"/>
</dbReference>
<comment type="catalytic activity">
    <reaction evidence="1">
        <text>a 1,2-diacyl-sn-glycero-3-phospho-(1D-myo-inositol-4,5-bisphosphate) + H2O = 1D-myo-inositol 1,4,5-trisphosphate + a 1,2-diacyl-sn-glycerol + H(+)</text>
        <dbReference type="Rhea" id="RHEA:33179"/>
        <dbReference type="ChEBI" id="CHEBI:15377"/>
        <dbReference type="ChEBI" id="CHEBI:15378"/>
        <dbReference type="ChEBI" id="CHEBI:17815"/>
        <dbReference type="ChEBI" id="CHEBI:58456"/>
        <dbReference type="ChEBI" id="CHEBI:203600"/>
        <dbReference type="EC" id="3.1.4.11"/>
    </reaction>
</comment>
<proteinExistence type="predicted"/>
<dbReference type="SMART" id="SM00148">
    <property type="entry name" value="PLCXc"/>
    <property type="match status" value="1"/>
</dbReference>
<dbReference type="Gene3D" id="3.20.20.190">
    <property type="entry name" value="Phosphatidylinositol (PI) phosphodiesterase"/>
    <property type="match status" value="2"/>
</dbReference>
<dbReference type="PROSITE" id="PS50007">
    <property type="entry name" value="PIPLC_X_DOMAIN"/>
    <property type="match status" value="1"/>
</dbReference>
<evidence type="ECO:0000256" key="2">
    <source>
        <dbReference type="SAM" id="MobiDB-lite"/>
    </source>
</evidence>
<feature type="compositionally biased region" description="Basic residues" evidence="2">
    <location>
        <begin position="369"/>
        <end position="380"/>
    </location>
</feature>
<dbReference type="CDD" id="cd00275">
    <property type="entry name" value="C2_PLC_like"/>
    <property type="match status" value="1"/>
</dbReference>
<dbReference type="SUPFAM" id="SSF49562">
    <property type="entry name" value="C2 domain (Calcium/lipid-binding domain, CaLB)"/>
    <property type="match status" value="1"/>
</dbReference>
<dbReference type="PRINTS" id="PR00390">
    <property type="entry name" value="PHPHLIPASEC"/>
</dbReference>
<dbReference type="OrthoDB" id="269822at2759"/>
<dbReference type="SMART" id="SM00149">
    <property type="entry name" value="PLCYc"/>
    <property type="match status" value="1"/>
</dbReference>
<dbReference type="InterPro" id="IPR001192">
    <property type="entry name" value="PI-PLC_fam"/>
</dbReference>
<protein>
    <recommendedName>
        <fullName evidence="1">Phosphoinositide phospholipase C</fullName>
        <ecNumber evidence="1">3.1.4.11</ecNumber>
    </recommendedName>
</protein>
<feature type="region of interest" description="Disordered" evidence="2">
    <location>
        <begin position="1"/>
        <end position="29"/>
    </location>
</feature>
<feature type="compositionally biased region" description="Basic and acidic residues" evidence="2">
    <location>
        <begin position="302"/>
        <end position="311"/>
    </location>
</feature>
<keyword evidence="1" id="KW-0443">Lipid metabolism</keyword>
<dbReference type="InterPro" id="IPR000909">
    <property type="entry name" value="PLipase_C_PInositol-sp_X_dom"/>
</dbReference>
<feature type="region of interest" description="Disordered" evidence="2">
    <location>
        <begin position="244"/>
        <end position="282"/>
    </location>
</feature>